<sequence length="321" mass="33999">MQITEDEISANTICLMAMSKDFFESVLPKPELSGDDEDFPDKLLLWGTGTELPLLRVMPFGGRPLAGEHDCRLVLPFEAGSTDDDRELGAPGLPLVAEGGLSGRDVLKFGGTSSENPGMSEGFHGLGLVIGELDRATEEEVKVALDTAVGLRVGVAALDVGFEAGTEGLRVGVDDLTVDLAVGVEDLGGTVGFAEGKEAREVGVEDLEDFDVVDDILEDVVDVGLATVLNMGLFDADVKLDLDVERPVGVAGLDAGPPEEDGLRSPPLEESKPGDVVGCLDDILLLAAGSSWRSASFNHREEFKEIDQFRAHVATGLQLKR</sequence>
<comment type="caution">
    <text evidence="2">The sequence shown here is derived from an EMBL/GenBank/DDBJ whole genome shotgun (WGS) entry which is preliminary data.</text>
</comment>
<evidence type="ECO:0000256" key="1">
    <source>
        <dbReference type="SAM" id="MobiDB-lite"/>
    </source>
</evidence>
<protein>
    <submittedName>
        <fullName evidence="2">Uncharacterized protein</fullName>
    </submittedName>
</protein>
<keyword evidence="3" id="KW-1185">Reference proteome</keyword>
<feature type="compositionally biased region" description="Basic and acidic residues" evidence="1">
    <location>
        <begin position="261"/>
        <end position="273"/>
    </location>
</feature>
<feature type="region of interest" description="Disordered" evidence="1">
    <location>
        <begin position="250"/>
        <end position="273"/>
    </location>
</feature>
<organism evidence="2 3">
    <name type="scientific">Penstemon smallii</name>
    <dbReference type="NCBI Taxonomy" id="265156"/>
    <lineage>
        <taxon>Eukaryota</taxon>
        <taxon>Viridiplantae</taxon>
        <taxon>Streptophyta</taxon>
        <taxon>Embryophyta</taxon>
        <taxon>Tracheophyta</taxon>
        <taxon>Spermatophyta</taxon>
        <taxon>Magnoliopsida</taxon>
        <taxon>eudicotyledons</taxon>
        <taxon>Gunneridae</taxon>
        <taxon>Pentapetalae</taxon>
        <taxon>asterids</taxon>
        <taxon>lamiids</taxon>
        <taxon>Lamiales</taxon>
        <taxon>Plantaginaceae</taxon>
        <taxon>Cheloneae</taxon>
        <taxon>Penstemon</taxon>
    </lineage>
</organism>
<accession>A0ABD3TM01</accession>
<dbReference type="AlphaFoldDB" id="A0ABD3TM01"/>
<gene>
    <name evidence="2" type="ORF">ACJIZ3_022685</name>
</gene>
<reference evidence="2 3" key="1">
    <citation type="submission" date="2024-12" db="EMBL/GenBank/DDBJ databases">
        <title>The unique morphological basis and parallel evolutionary history of personate flowers in Penstemon.</title>
        <authorList>
            <person name="Depatie T.H."/>
            <person name="Wessinger C.A."/>
        </authorList>
    </citation>
    <scope>NUCLEOTIDE SEQUENCE [LARGE SCALE GENOMIC DNA]</scope>
    <source>
        <strain evidence="2">WTNN_2</strain>
        <tissue evidence="2">Leaf</tissue>
    </source>
</reference>
<dbReference type="Proteomes" id="UP001634393">
    <property type="component" value="Unassembled WGS sequence"/>
</dbReference>
<proteinExistence type="predicted"/>
<evidence type="ECO:0000313" key="3">
    <source>
        <dbReference type="Proteomes" id="UP001634393"/>
    </source>
</evidence>
<dbReference type="EMBL" id="JBJXBP010000003">
    <property type="protein sequence ID" value="KAL3838094.1"/>
    <property type="molecule type" value="Genomic_DNA"/>
</dbReference>
<evidence type="ECO:0000313" key="2">
    <source>
        <dbReference type="EMBL" id="KAL3838094.1"/>
    </source>
</evidence>
<name>A0ABD3TM01_9LAMI</name>